<evidence type="ECO:0000259" key="2">
    <source>
        <dbReference type="PROSITE" id="PS50164"/>
    </source>
</evidence>
<dbReference type="CDD" id="cd10456">
    <property type="entry name" value="GIY-YIG_UPF0213"/>
    <property type="match status" value="1"/>
</dbReference>
<sequence length="93" mass="10919">MSTKHCVYILECRDHTLYTGYTNRLHYRITQHQLGKGAKYTRGRGPLVLRYAHVYDSKTDALKEEYRIKQLSRYQKDALIKQGGNIDVDSEKL</sequence>
<reference evidence="3 4" key="1">
    <citation type="submission" date="2019-07" db="EMBL/GenBank/DDBJ databases">
        <title>Whole genome shotgun sequence of Halolactibacillus alkaliphilus NBRC 103919.</title>
        <authorList>
            <person name="Hosoyama A."/>
            <person name="Uohara A."/>
            <person name="Ohji S."/>
            <person name="Ichikawa N."/>
        </authorList>
    </citation>
    <scope>NUCLEOTIDE SEQUENCE [LARGE SCALE GENOMIC DNA]</scope>
    <source>
        <strain evidence="3 4">NBRC 103919</strain>
    </source>
</reference>
<dbReference type="STRING" id="442899.SAMN05720591_14312"/>
<evidence type="ECO:0000313" key="3">
    <source>
        <dbReference type="EMBL" id="GEN57911.1"/>
    </source>
</evidence>
<dbReference type="InterPro" id="IPR035901">
    <property type="entry name" value="GIY-YIG_endonuc_sf"/>
</dbReference>
<organism evidence="3 4">
    <name type="scientific">Halolactibacillus alkaliphilus</name>
    <dbReference type="NCBI Taxonomy" id="442899"/>
    <lineage>
        <taxon>Bacteria</taxon>
        <taxon>Bacillati</taxon>
        <taxon>Bacillota</taxon>
        <taxon>Bacilli</taxon>
        <taxon>Bacillales</taxon>
        <taxon>Bacillaceae</taxon>
        <taxon>Halolactibacillus</taxon>
    </lineage>
</organism>
<dbReference type="InterPro" id="IPR050190">
    <property type="entry name" value="UPF0213_domain"/>
</dbReference>
<dbReference type="PANTHER" id="PTHR34477:SF1">
    <property type="entry name" value="UPF0213 PROTEIN YHBQ"/>
    <property type="match status" value="1"/>
</dbReference>
<dbReference type="Proteomes" id="UP000321400">
    <property type="component" value="Unassembled WGS sequence"/>
</dbReference>
<comment type="similarity">
    <text evidence="1">Belongs to the UPF0213 family.</text>
</comment>
<keyword evidence="4" id="KW-1185">Reference proteome</keyword>
<comment type="caution">
    <text evidence="3">The sequence shown here is derived from an EMBL/GenBank/DDBJ whole genome shotgun (WGS) entry which is preliminary data.</text>
</comment>
<dbReference type="PROSITE" id="PS50164">
    <property type="entry name" value="GIY_YIG"/>
    <property type="match status" value="1"/>
</dbReference>
<name>A0A511X4Q2_9BACI</name>
<evidence type="ECO:0000256" key="1">
    <source>
        <dbReference type="ARBA" id="ARBA00007435"/>
    </source>
</evidence>
<dbReference type="InterPro" id="IPR000305">
    <property type="entry name" value="GIY-YIG_endonuc"/>
</dbReference>
<accession>A0A511X4Q2</accession>
<dbReference type="EMBL" id="BJYE01000047">
    <property type="protein sequence ID" value="GEN57911.1"/>
    <property type="molecule type" value="Genomic_DNA"/>
</dbReference>
<protein>
    <recommendedName>
        <fullName evidence="2">GIY-YIG domain-containing protein</fullName>
    </recommendedName>
</protein>
<dbReference type="SUPFAM" id="SSF82771">
    <property type="entry name" value="GIY-YIG endonuclease"/>
    <property type="match status" value="1"/>
</dbReference>
<proteinExistence type="inferred from homology"/>
<feature type="domain" description="GIY-YIG" evidence="2">
    <location>
        <begin position="3"/>
        <end position="78"/>
    </location>
</feature>
<dbReference type="PANTHER" id="PTHR34477">
    <property type="entry name" value="UPF0213 PROTEIN YHBQ"/>
    <property type="match status" value="1"/>
</dbReference>
<dbReference type="Gene3D" id="3.40.1440.10">
    <property type="entry name" value="GIY-YIG endonuclease"/>
    <property type="match status" value="1"/>
</dbReference>
<evidence type="ECO:0000313" key="4">
    <source>
        <dbReference type="Proteomes" id="UP000321400"/>
    </source>
</evidence>
<gene>
    <name evidence="3" type="ORF">HAL01_23750</name>
</gene>
<dbReference type="AlphaFoldDB" id="A0A511X4Q2"/>
<dbReference type="Pfam" id="PF01541">
    <property type="entry name" value="GIY-YIG"/>
    <property type="match status" value="1"/>
</dbReference>
<dbReference type="RefSeq" id="WP_229675576.1">
    <property type="nucleotide sequence ID" value="NZ_BJYE01000047.1"/>
</dbReference>